<keyword evidence="3" id="KW-1185">Reference proteome</keyword>
<gene>
    <name evidence="2" type="ORF">PAL_GLEAN10005382</name>
</gene>
<reference evidence="3" key="1">
    <citation type="journal article" date="2013" name="Science">
        <title>Comparative analysis of bat genomes provides insight into the evolution of flight and immunity.</title>
        <authorList>
            <person name="Zhang G."/>
            <person name="Cowled C."/>
            <person name="Shi Z."/>
            <person name="Huang Z."/>
            <person name="Bishop-Lilly K.A."/>
            <person name="Fang X."/>
            <person name="Wynne J.W."/>
            <person name="Xiong Z."/>
            <person name="Baker M.L."/>
            <person name="Zhao W."/>
            <person name="Tachedjian M."/>
            <person name="Zhu Y."/>
            <person name="Zhou P."/>
            <person name="Jiang X."/>
            <person name="Ng J."/>
            <person name="Yang L."/>
            <person name="Wu L."/>
            <person name="Xiao J."/>
            <person name="Feng Y."/>
            <person name="Chen Y."/>
            <person name="Sun X."/>
            <person name="Zhang Y."/>
            <person name="Marsh G.A."/>
            <person name="Crameri G."/>
            <person name="Broder C.C."/>
            <person name="Frey K.G."/>
            <person name="Wang L.F."/>
            <person name="Wang J."/>
        </authorList>
    </citation>
    <scope>NUCLEOTIDE SEQUENCE [LARGE SCALE GENOMIC DNA]</scope>
</reference>
<dbReference type="AlphaFoldDB" id="L5JWB0"/>
<dbReference type="InParanoid" id="L5JWB0"/>
<evidence type="ECO:0000256" key="1">
    <source>
        <dbReference type="SAM" id="MobiDB-lite"/>
    </source>
</evidence>
<dbReference type="STRING" id="9402.L5JWB0"/>
<proteinExistence type="predicted"/>
<name>L5JWB0_PTEAL</name>
<dbReference type="EMBL" id="KB031119">
    <property type="protein sequence ID" value="ELK02771.1"/>
    <property type="molecule type" value="Genomic_DNA"/>
</dbReference>
<evidence type="ECO:0000313" key="2">
    <source>
        <dbReference type="EMBL" id="ELK02771.1"/>
    </source>
</evidence>
<sequence>MVPSKKRRPAVTESPQHQGIQEEGDLDLEWADKPGSEQVESLGSSSLPQGLEAPSVQDAAYPLGVEAPSLSSGLLTQDAGVPVPEAVGVAVPKGSALASPESSRPRDTHTGKENLQAAGAKRGKKMTLRPRLVPQEDRSDPPVTKEPFPGEPGEDVQGEGELRGVFRLRFSVGSGLPWPPLSLLRALPLRAPSGLTGTGWVWDRVSGGLREWGDFLPPPQPSNPRLGSSLSFLRSRQVWGGVTVYGLLWRGGSVQWGLRRRAAAWGEAAAGDIGKGSTGMTTLRTEG</sequence>
<feature type="compositionally biased region" description="Polar residues" evidence="1">
    <location>
        <begin position="38"/>
        <end position="48"/>
    </location>
</feature>
<protein>
    <submittedName>
        <fullName evidence="2">GON-4-like protein</fullName>
    </submittedName>
</protein>
<dbReference type="Proteomes" id="UP000010552">
    <property type="component" value="Unassembled WGS sequence"/>
</dbReference>
<feature type="region of interest" description="Disordered" evidence="1">
    <location>
        <begin position="92"/>
        <end position="158"/>
    </location>
</feature>
<feature type="compositionally biased region" description="Basic and acidic residues" evidence="1">
    <location>
        <begin position="103"/>
        <end position="112"/>
    </location>
</feature>
<accession>L5JWB0</accession>
<organism evidence="2 3">
    <name type="scientific">Pteropus alecto</name>
    <name type="common">Black flying fox</name>
    <dbReference type="NCBI Taxonomy" id="9402"/>
    <lineage>
        <taxon>Eukaryota</taxon>
        <taxon>Metazoa</taxon>
        <taxon>Chordata</taxon>
        <taxon>Craniata</taxon>
        <taxon>Vertebrata</taxon>
        <taxon>Euteleostomi</taxon>
        <taxon>Mammalia</taxon>
        <taxon>Eutheria</taxon>
        <taxon>Laurasiatheria</taxon>
        <taxon>Chiroptera</taxon>
        <taxon>Yinpterochiroptera</taxon>
        <taxon>Pteropodoidea</taxon>
        <taxon>Pteropodidae</taxon>
        <taxon>Pteropodinae</taxon>
        <taxon>Pteropus</taxon>
    </lineage>
</organism>
<evidence type="ECO:0000313" key="3">
    <source>
        <dbReference type="Proteomes" id="UP000010552"/>
    </source>
</evidence>
<feature type="region of interest" description="Disordered" evidence="1">
    <location>
        <begin position="1"/>
        <end position="55"/>
    </location>
</feature>